<dbReference type="Proteomes" id="UP000245370">
    <property type="component" value="Unassembled WGS sequence"/>
</dbReference>
<organism evidence="1 2">
    <name type="scientific">Brumimicrobium oceani</name>
    <dbReference type="NCBI Taxonomy" id="2100725"/>
    <lineage>
        <taxon>Bacteria</taxon>
        <taxon>Pseudomonadati</taxon>
        <taxon>Bacteroidota</taxon>
        <taxon>Flavobacteriia</taxon>
        <taxon>Flavobacteriales</taxon>
        <taxon>Crocinitomicaceae</taxon>
        <taxon>Brumimicrobium</taxon>
    </lineage>
</organism>
<dbReference type="EMBL" id="QFRJ01000018">
    <property type="protein sequence ID" value="PWH81384.1"/>
    <property type="molecule type" value="Genomic_DNA"/>
</dbReference>
<accession>A0A2U2X0V6</accession>
<reference evidence="1 2" key="2">
    <citation type="submission" date="2018-05" db="EMBL/GenBank/DDBJ databases">
        <authorList>
            <person name="Lanie J.A."/>
            <person name="Ng W.-L."/>
            <person name="Kazmierczak K.M."/>
            <person name="Andrzejewski T.M."/>
            <person name="Davidsen T.M."/>
            <person name="Wayne K.J."/>
            <person name="Tettelin H."/>
            <person name="Glass J.I."/>
            <person name="Rusch D."/>
            <person name="Podicherti R."/>
            <person name="Tsui H.-C.T."/>
            <person name="Winkler M.E."/>
        </authorList>
    </citation>
    <scope>NUCLEOTIDE SEQUENCE [LARGE SCALE GENOMIC DNA]</scope>
    <source>
        <strain evidence="1 2">C305</strain>
    </source>
</reference>
<reference evidence="1 2" key="1">
    <citation type="submission" date="2018-05" db="EMBL/GenBank/DDBJ databases">
        <title>Brumimicrobium oceani sp. nov., isolated from coastal sediment.</title>
        <authorList>
            <person name="Kou Y."/>
        </authorList>
    </citation>
    <scope>NUCLEOTIDE SEQUENCE [LARGE SCALE GENOMIC DNA]</scope>
    <source>
        <strain evidence="1 2">C305</strain>
    </source>
</reference>
<name>A0A2U2X0V6_9FLAO</name>
<evidence type="ECO:0000313" key="1">
    <source>
        <dbReference type="EMBL" id="PWH81384.1"/>
    </source>
</evidence>
<keyword evidence="2" id="KW-1185">Reference proteome</keyword>
<gene>
    <name evidence="1" type="ORF">DIT68_15260</name>
</gene>
<proteinExistence type="predicted"/>
<evidence type="ECO:0008006" key="3">
    <source>
        <dbReference type="Google" id="ProtNLM"/>
    </source>
</evidence>
<protein>
    <recommendedName>
        <fullName evidence="3">DUF3575 domain-containing protein</fullName>
    </recommendedName>
</protein>
<comment type="caution">
    <text evidence="1">The sequence shown here is derived from an EMBL/GenBank/DDBJ whole genome shotgun (WGS) entry which is preliminary data.</text>
</comment>
<evidence type="ECO:0000313" key="2">
    <source>
        <dbReference type="Proteomes" id="UP000245370"/>
    </source>
</evidence>
<dbReference type="AlphaFoldDB" id="A0A2U2X0V6"/>
<sequence>MNIMKTIIIIAFTVISAIAYAQPRVITFGAENETDGVENPVEKNVIKISIFEILTGDFPIYYERALNDYFSAEISAGLTFGDYYGELFGDNAFSPSDQSVDARYGYSFSAALRFYPIQSLEDFYIAPEFKYRKYNWERQVEAFTEEAPYVIEADAEESRVYSMPRITMGYVYYYDYNIIFDFHVGIGMNTPTEELFDNEEFRVIETKRNTKPRIHFGFKIGYIF</sequence>